<dbReference type="EMBL" id="FNIL01000008">
    <property type="protein sequence ID" value="SDO17301.1"/>
    <property type="molecule type" value="Genomic_DNA"/>
</dbReference>
<evidence type="ECO:0000313" key="3">
    <source>
        <dbReference type="EMBL" id="SDO17301.1"/>
    </source>
</evidence>
<dbReference type="Proteomes" id="UP000198778">
    <property type="component" value="Unassembled WGS sequence"/>
</dbReference>
<evidence type="ECO:0000259" key="2">
    <source>
        <dbReference type="Pfam" id="PF12697"/>
    </source>
</evidence>
<dbReference type="PANTHER" id="PTHR43798">
    <property type="entry name" value="MONOACYLGLYCEROL LIPASE"/>
    <property type="match status" value="1"/>
</dbReference>
<proteinExistence type="predicted"/>
<gene>
    <name evidence="3" type="ORF">SAMN04488053_10864</name>
</gene>
<feature type="transmembrane region" description="Helical" evidence="1">
    <location>
        <begin position="79"/>
        <end position="95"/>
    </location>
</feature>
<name>A0A1H0HEM7_9BACI</name>
<keyword evidence="1" id="KW-0812">Transmembrane</keyword>
<protein>
    <submittedName>
        <fullName evidence="3">Pimeloyl-ACP methyl ester carboxylesterase</fullName>
    </submittedName>
</protein>
<reference evidence="4" key="1">
    <citation type="submission" date="2016-10" db="EMBL/GenBank/DDBJ databases">
        <authorList>
            <person name="Varghese N."/>
            <person name="Submissions S."/>
        </authorList>
    </citation>
    <scope>NUCLEOTIDE SEQUENCE [LARGE SCALE GENOMIC DNA]</scope>
    <source>
        <strain evidence="4">CGMCC 1.10369</strain>
    </source>
</reference>
<evidence type="ECO:0000313" key="4">
    <source>
        <dbReference type="Proteomes" id="UP000198778"/>
    </source>
</evidence>
<evidence type="ECO:0000256" key="1">
    <source>
        <dbReference type="SAM" id="Phobius"/>
    </source>
</evidence>
<dbReference type="AlphaFoldDB" id="A0A1H0HEM7"/>
<organism evidence="3 4">
    <name type="scientific">Alkalicoccus daliensis</name>
    <dbReference type="NCBI Taxonomy" id="745820"/>
    <lineage>
        <taxon>Bacteria</taxon>
        <taxon>Bacillati</taxon>
        <taxon>Bacillota</taxon>
        <taxon>Bacilli</taxon>
        <taxon>Bacillales</taxon>
        <taxon>Bacillaceae</taxon>
        <taxon>Alkalicoccus</taxon>
    </lineage>
</organism>
<dbReference type="Gene3D" id="3.40.50.1820">
    <property type="entry name" value="alpha/beta hydrolase"/>
    <property type="match status" value="1"/>
</dbReference>
<keyword evidence="1" id="KW-0472">Membrane</keyword>
<dbReference type="Pfam" id="PF12697">
    <property type="entry name" value="Abhydrolase_6"/>
    <property type="match status" value="1"/>
</dbReference>
<keyword evidence="4" id="KW-1185">Reference proteome</keyword>
<dbReference type="STRING" id="745820.SAMN04488053_10864"/>
<dbReference type="InterPro" id="IPR000073">
    <property type="entry name" value="AB_hydrolase_1"/>
</dbReference>
<dbReference type="SUPFAM" id="SSF53474">
    <property type="entry name" value="alpha/beta-Hydrolases"/>
    <property type="match status" value="1"/>
</dbReference>
<keyword evidence="1" id="KW-1133">Transmembrane helix</keyword>
<dbReference type="InterPro" id="IPR050266">
    <property type="entry name" value="AB_hydrolase_sf"/>
</dbReference>
<sequence length="254" mass="29261">MFYKEYGEENAVMIVFIHGGGVSGWMWEKQVEHFRSTFHCLVPDLPEHGKNTEGSLFTIDSSAEEINVLIKEKSKEKKVIVIGFSLGAQILIAMISKQPKLIDFAMINSALVKPLPLATPLIQSMMLAFPLIKNRTFSKIQAKSMYLKDYQIKTYFEESRQISRETFQRVMQENMSFFLPTDFHQTKARLFVTVGEKERRIMKDSFDEIVESNPACTRLIIPNMGHGVSLGNPELFHMLLEEWLEKEAIANDFR</sequence>
<feature type="domain" description="AB hydrolase-1" evidence="2">
    <location>
        <begin position="14"/>
        <end position="235"/>
    </location>
</feature>
<dbReference type="InterPro" id="IPR029058">
    <property type="entry name" value="AB_hydrolase_fold"/>
</dbReference>
<accession>A0A1H0HEM7</accession>